<reference evidence="1 2" key="1">
    <citation type="journal article" date="2021" name="BMC Biol.">
        <title>Horizontally acquired antibacterial genes associated with adaptive radiation of ladybird beetles.</title>
        <authorList>
            <person name="Li H.S."/>
            <person name="Tang X.F."/>
            <person name="Huang Y.H."/>
            <person name="Xu Z.Y."/>
            <person name="Chen M.L."/>
            <person name="Du X.Y."/>
            <person name="Qiu B.Y."/>
            <person name="Chen P.T."/>
            <person name="Zhang W."/>
            <person name="Slipinski A."/>
            <person name="Escalona H.E."/>
            <person name="Waterhouse R.M."/>
            <person name="Zwick A."/>
            <person name="Pang H."/>
        </authorList>
    </citation>
    <scope>NUCLEOTIDE SEQUENCE [LARGE SCALE GENOMIC DNA]</scope>
    <source>
        <strain evidence="1">SYSU2018</strain>
    </source>
</reference>
<dbReference type="Proteomes" id="UP001516400">
    <property type="component" value="Unassembled WGS sequence"/>
</dbReference>
<evidence type="ECO:0000313" key="2">
    <source>
        <dbReference type="Proteomes" id="UP001516400"/>
    </source>
</evidence>
<gene>
    <name evidence="1" type="ORF">HHI36_000066</name>
</gene>
<name>A0ABD2P3L2_9CUCU</name>
<keyword evidence="2" id="KW-1185">Reference proteome</keyword>
<evidence type="ECO:0000313" key="1">
    <source>
        <dbReference type="EMBL" id="KAL3285535.1"/>
    </source>
</evidence>
<comment type="caution">
    <text evidence="1">The sequence shown here is derived from an EMBL/GenBank/DDBJ whole genome shotgun (WGS) entry which is preliminary data.</text>
</comment>
<accession>A0ABD2P3L2</accession>
<dbReference type="AlphaFoldDB" id="A0ABD2P3L2"/>
<organism evidence="1 2">
    <name type="scientific">Cryptolaemus montrouzieri</name>
    <dbReference type="NCBI Taxonomy" id="559131"/>
    <lineage>
        <taxon>Eukaryota</taxon>
        <taxon>Metazoa</taxon>
        <taxon>Ecdysozoa</taxon>
        <taxon>Arthropoda</taxon>
        <taxon>Hexapoda</taxon>
        <taxon>Insecta</taxon>
        <taxon>Pterygota</taxon>
        <taxon>Neoptera</taxon>
        <taxon>Endopterygota</taxon>
        <taxon>Coleoptera</taxon>
        <taxon>Polyphaga</taxon>
        <taxon>Cucujiformia</taxon>
        <taxon>Coccinelloidea</taxon>
        <taxon>Coccinellidae</taxon>
        <taxon>Scymninae</taxon>
        <taxon>Scymnini</taxon>
        <taxon>Cryptolaemus</taxon>
    </lineage>
</organism>
<proteinExistence type="predicted"/>
<sequence>MQHYVVGTEFYGIHITTLENVHLRIQYFMRKSLRYHHQNQICVLRNKLLHPNTSNTRAIILRSQSSREEEERSQISLRKTPFAKNTRQSLNRIIICFLVNLIYSN</sequence>
<protein>
    <submittedName>
        <fullName evidence="1">Uncharacterized protein</fullName>
    </submittedName>
</protein>
<dbReference type="EMBL" id="JABFTP020000185">
    <property type="protein sequence ID" value="KAL3285535.1"/>
    <property type="molecule type" value="Genomic_DNA"/>
</dbReference>